<dbReference type="Gene3D" id="2.160.10.10">
    <property type="entry name" value="Hexapeptide repeat proteins"/>
    <property type="match status" value="1"/>
</dbReference>
<sequence>MPKRPLYIIGAGSQSKVLLSMIQECGKECAGIFDDDEKLFGSTLWGVPVRGRISDMPDKEETEAFIAIGDNNTREEVSGRFRNVSWSLLVHPEACIHSSVEMGEGSAIFPGTIIHAESVIGRHVIINSAAVLGYGTRIGDFSHIGMRCSIADKVIIDKNVLLGMGSVIIPKVHILNDVTIGAGSTIIKNLGPGGVYVGNPARRVLRPIIDTEEP</sequence>
<dbReference type="CDD" id="cd03360">
    <property type="entry name" value="LbH_AT_putative"/>
    <property type="match status" value="1"/>
</dbReference>
<dbReference type="PANTHER" id="PTHR43300">
    <property type="entry name" value="ACETYLTRANSFERASE"/>
    <property type="match status" value="1"/>
</dbReference>
<dbReference type="InterPro" id="IPR050179">
    <property type="entry name" value="Trans_hexapeptide_repeat"/>
</dbReference>
<dbReference type="InterPro" id="IPR020019">
    <property type="entry name" value="AcTrfase_PglD-like"/>
</dbReference>
<dbReference type="InterPro" id="IPR041561">
    <property type="entry name" value="PglD_N"/>
</dbReference>
<comment type="caution">
    <text evidence="2">The sequence shown here is derived from an EMBL/GenBank/DDBJ whole genome shotgun (WGS) entry which is preliminary data.</text>
</comment>
<dbReference type="Gene3D" id="3.40.50.20">
    <property type="match status" value="1"/>
</dbReference>
<dbReference type="NCBIfam" id="TIGR03570">
    <property type="entry name" value="NeuD_NnaD"/>
    <property type="match status" value="1"/>
</dbReference>
<gene>
    <name evidence="2" type="primary">pglD_3</name>
    <name evidence="2" type="ORF">SDC9_147542</name>
</gene>
<dbReference type="SUPFAM" id="SSF51161">
    <property type="entry name" value="Trimeric LpxA-like enzymes"/>
    <property type="match status" value="1"/>
</dbReference>
<evidence type="ECO:0000259" key="1">
    <source>
        <dbReference type="Pfam" id="PF17836"/>
    </source>
</evidence>
<evidence type="ECO:0000313" key="2">
    <source>
        <dbReference type="EMBL" id="MPN00348.1"/>
    </source>
</evidence>
<protein>
    <submittedName>
        <fullName evidence="2">UDP-N-acetylbacillosamine N-acetyltransferase</fullName>
        <ecNumber evidence="2">2.3.1.203</ecNumber>
    </submittedName>
</protein>
<dbReference type="Pfam" id="PF17836">
    <property type="entry name" value="PglD_N"/>
    <property type="match status" value="1"/>
</dbReference>
<dbReference type="Pfam" id="PF00132">
    <property type="entry name" value="Hexapep"/>
    <property type="match status" value="1"/>
</dbReference>
<dbReference type="AlphaFoldDB" id="A0A645EEB3"/>
<dbReference type="PANTHER" id="PTHR43300:SF7">
    <property type="entry name" value="UDP-N-ACETYLBACILLOSAMINE N-ACETYLTRANSFERASE"/>
    <property type="match status" value="1"/>
</dbReference>
<reference evidence="2" key="1">
    <citation type="submission" date="2019-08" db="EMBL/GenBank/DDBJ databases">
        <authorList>
            <person name="Kucharzyk K."/>
            <person name="Murdoch R.W."/>
            <person name="Higgins S."/>
            <person name="Loffler F."/>
        </authorList>
    </citation>
    <scope>NUCLEOTIDE SEQUENCE</scope>
</reference>
<organism evidence="2">
    <name type="scientific">bioreactor metagenome</name>
    <dbReference type="NCBI Taxonomy" id="1076179"/>
    <lineage>
        <taxon>unclassified sequences</taxon>
        <taxon>metagenomes</taxon>
        <taxon>ecological metagenomes</taxon>
    </lineage>
</organism>
<dbReference type="GO" id="GO:0016746">
    <property type="term" value="F:acyltransferase activity"/>
    <property type="evidence" value="ECO:0007669"/>
    <property type="project" value="UniProtKB-KW"/>
</dbReference>
<name>A0A645EEB3_9ZZZZ</name>
<proteinExistence type="predicted"/>
<dbReference type="InterPro" id="IPR001451">
    <property type="entry name" value="Hexapep"/>
</dbReference>
<keyword evidence="2" id="KW-0012">Acyltransferase</keyword>
<accession>A0A645EEB3</accession>
<dbReference type="EC" id="2.3.1.203" evidence="2"/>
<dbReference type="InterPro" id="IPR011004">
    <property type="entry name" value="Trimer_LpxA-like_sf"/>
</dbReference>
<keyword evidence="2" id="KW-0808">Transferase</keyword>
<feature type="domain" description="PglD N-terminal" evidence="1">
    <location>
        <begin position="6"/>
        <end position="78"/>
    </location>
</feature>
<dbReference type="EMBL" id="VSSQ01046375">
    <property type="protein sequence ID" value="MPN00348.1"/>
    <property type="molecule type" value="Genomic_DNA"/>
</dbReference>